<dbReference type="Pfam" id="PF01284">
    <property type="entry name" value="MARVEL"/>
    <property type="match status" value="1"/>
</dbReference>
<dbReference type="Proteomes" id="UP001378592">
    <property type="component" value="Unassembled WGS sequence"/>
</dbReference>
<feature type="transmembrane region" description="Helical" evidence="6">
    <location>
        <begin position="70"/>
        <end position="93"/>
    </location>
</feature>
<feature type="domain" description="MARVEL" evidence="7">
    <location>
        <begin position="33"/>
        <end position="159"/>
    </location>
</feature>
<evidence type="ECO:0000313" key="9">
    <source>
        <dbReference type="Proteomes" id="UP001378592"/>
    </source>
</evidence>
<dbReference type="InterPro" id="IPR050578">
    <property type="entry name" value="MARVEL-CKLF_proteins"/>
</dbReference>
<reference evidence="8 9" key="1">
    <citation type="submission" date="2024-03" db="EMBL/GenBank/DDBJ databases">
        <title>The genome assembly and annotation of the cricket Gryllus longicercus Weissman &amp; Gray.</title>
        <authorList>
            <person name="Szrajer S."/>
            <person name="Gray D."/>
            <person name="Ylla G."/>
        </authorList>
    </citation>
    <scope>NUCLEOTIDE SEQUENCE [LARGE SCALE GENOMIC DNA]</scope>
    <source>
        <strain evidence="8">DAG 2021-001</strain>
        <tissue evidence="8">Whole body minus gut</tissue>
    </source>
</reference>
<gene>
    <name evidence="8" type="ORF">R5R35_012962</name>
</gene>
<evidence type="ECO:0000256" key="3">
    <source>
        <dbReference type="ARBA" id="ARBA00022989"/>
    </source>
</evidence>
<evidence type="ECO:0000256" key="5">
    <source>
        <dbReference type="PROSITE-ProRule" id="PRU00581"/>
    </source>
</evidence>
<feature type="transmembrane region" description="Helical" evidence="6">
    <location>
        <begin position="134"/>
        <end position="153"/>
    </location>
</feature>
<dbReference type="EMBL" id="JAZDUA010000007">
    <property type="protein sequence ID" value="KAK7873953.1"/>
    <property type="molecule type" value="Genomic_DNA"/>
</dbReference>
<dbReference type="GO" id="GO:0016020">
    <property type="term" value="C:membrane"/>
    <property type="evidence" value="ECO:0007669"/>
    <property type="project" value="UniProtKB-SubCell"/>
</dbReference>
<comment type="subcellular location">
    <subcellularLocation>
        <location evidence="1">Membrane</location>
        <topology evidence="1">Multi-pass membrane protein</topology>
    </subcellularLocation>
</comment>
<organism evidence="8 9">
    <name type="scientific">Gryllus longicercus</name>
    <dbReference type="NCBI Taxonomy" id="2509291"/>
    <lineage>
        <taxon>Eukaryota</taxon>
        <taxon>Metazoa</taxon>
        <taxon>Ecdysozoa</taxon>
        <taxon>Arthropoda</taxon>
        <taxon>Hexapoda</taxon>
        <taxon>Insecta</taxon>
        <taxon>Pterygota</taxon>
        <taxon>Neoptera</taxon>
        <taxon>Polyneoptera</taxon>
        <taxon>Orthoptera</taxon>
        <taxon>Ensifera</taxon>
        <taxon>Gryllidea</taxon>
        <taxon>Grylloidea</taxon>
        <taxon>Gryllidae</taxon>
        <taxon>Gryllinae</taxon>
        <taxon>Gryllus</taxon>
    </lineage>
</organism>
<keyword evidence="2 5" id="KW-0812">Transmembrane</keyword>
<proteinExistence type="predicted"/>
<accession>A0AAN9W0N6</accession>
<sequence length="182" mass="20216">MAEQGFPSQHTTTTTVTSSNTTVQTNIRFDALYIRFLPGMLKVGQIAFNLLGFISMLCSITRHFSRGEWFNTVAMGGFWFTGIMLVLYLFHVVEKFYRIPWLKIEFVFCAIWTVFYLIAASLACAAGSVSEANIVAGIFGYVAMVLYAYDAFLKFQGIRSGAIAQGDRVVNKSSSTTTSPAY</sequence>
<evidence type="ECO:0000256" key="4">
    <source>
        <dbReference type="ARBA" id="ARBA00023136"/>
    </source>
</evidence>
<name>A0AAN9W0N6_9ORTH</name>
<dbReference type="AlphaFoldDB" id="A0AAN9W0N6"/>
<comment type="caution">
    <text evidence="8">The sequence shown here is derived from an EMBL/GenBank/DDBJ whole genome shotgun (WGS) entry which is preliminary data.</text>
</comment>
<evidence type="ECO:0000259" key="7">
    <source>
        <dbReference type="PROSITE" id="PS51225"/>
    </source>
</evidence>
<dbReference type="PROSITE" id="PS51225">
    <property type="entry name" value="MARVEL"/>
    <property type="match status" value="1"/>
</dbReference>
<dbReference type="PANTHER" id="PTHR22776">
    <property type="entry name" value="MARVEL-CONTAINING POTENTIAL LIPID RAFT-ASSOCIATED PROTEIN"/>
    <property type="match status" value="1"/>
</dbReference>
<dbReference type="PANTHER" id="PTHR22776:SF49">
    <property type="entry name" value="MARVEL DOMAIN-CONTAINING PROTEIN"/>
    <property type="match status" value="1"/>
</dbReference>
<protein>
    <recommendedName>
        <fullName evidence="7">MARVEL domain-containing protein</fullName>
    </recommendedName>
</protein>
<evidence type="ECO:0000313" key="8">
    <source>
        <dbReference type="EMBL" id="KAK7873953.1"/>
    </source>
</evidence>
<evidence type="ECO:0000256" key="2">
    <source>
        <dbReference type="ARBA" id="ARBA00022692"/>
    </source>
</evidence>
<keyword evidence="3 6" id="KW-1133">Transmembrane helix</keyword>
<keyword evidence="4 5" id="KW-0472">Membrane</keyword>
<keyword evidence="9" id="KW-1185">Reference proteome</keyword>
<feature type="transmembrane region" description="Helical" evidence="6">
    <location>
        <begin position="105"/>
        <end position="128"/>
    </location>
</feature>
<evidence type="ECO:0000256" key="6">
    <source>
        <dbReference type="SAM" id="Phobius"/>
    </source>
</evidence>
<dbReference type="InterPro" id="IPR008253">
    <property type="entry name" value="Marvel"/>
</dbReference>
<evidence type="ECO:0000256" key="1">
    <source>
        <dbReference type="ARBA" id="ARBA00004141"/>
    </source>
</evidence>